<dbReference type="RefSeq" id="WP_092453959.1">
    <property type="nucleotide sequence ID" value="NZ_FOJI01000008.1"/>
</dbReference>
<evidence type="ECO:0000313" key="6">
    <source>
        <dbReference type="Proteomes" id="UP000199701"/>
    </source>
</evidence>
<dbReference type="Proteomes" id="UP000199701">
    <property type="component" value="Unassembled WGS sequence"/>
</dbReference>
<dbReference type="InterPro" id="IPR002577">
    <property type="entry name" value="HTH_HxlR"/>
</dbReference>
<dbReference type="STRING" id="99656.SAMN05421659_10832"/>
<accession>A0A1I0QHL2</accession>
<dbReference type="SUPFAM" id="SSF46785">
    <property type="entry name" value="Winged helix' DNA-binding domain"/>
    <property type="match status" value="1"/>
</dbReference>
<dbReference type="PANTHER" id="PTHR33204:SF29">
    <property type="entry name" value="TRANSCRIPTIONAL REGULATOR"/>
    <property type="match status" value="1"/>
</dbReference>
<dbReference type="AlphaFoldDB" id="A0A1I0QHL2"/>
<dbReference type="Pfam" id="PF01638">
    <property type="entry name" value="HxlR"/>
    <property type="match status" value="1"/>
</dbReference>
<evidence type="ECO:0000256" key="1">
    <source>
        <dbReference type="ARBA" id="ARBA00023015"/>
    </source>
</evidence>
<gene>
    <name evidence="5" type="ORF">SAMN05421659_10832</name>
</gene>
<keyword evidence="3" id="KW-0804">Transcription</keyword>
<dbReference type="InterPro" id="IPR036388">
    <property type="entry name" value="WH-like_DNA-bd_sf"/>
</dbReference>
<dbReference type="Gene3D" id="1.10.10.10">
    <property type="entry name" value="Winged helix-like DNA-binding domain superfamily/Winged helix DNA-binding domain"/>
    <property type="match status" value="1"/>
</dbReference>
<dbReference type="InterPro" id="IPR036390">
    <property type="entry name" value="WH_DNA-bd_sf"/>
</dbReference>
<evidence type="ECO:0000259" key="4">
    <source>
        <dbReference type="PROSITE" id="PS51118"/>
    </source>
</evidence>
<keyword evidence="2 5" id="KW-0238">DNA-binding</keyword>
<dbReference type="PANTHER" id="PTHR33204">
    <property type="entry name" value="TRANSCRIPTIONAL REGULATOR, MARR FAMILY"/>
    <property type="match status" value="1"/>
</dbReference>
<dbReference type="PROSITE" id="PS51118">
    <property type="entry name" value="HTH_HXLR"/>
    <property type="match status" value="1"/>
</dbReference>
<dbReference type="OrthoDB" id="9791143at2"/>
<evidence type="ECO:0000256" key="3">
    <source>
        <dbReference type="ARBA" id="ARBA00023163"/>
    </source>
</evidence>
<organism evidence="5 6">
    <name type="scientific">[Clostridium] fimetarium</name>
    <dbReference type="NCBI Taxonomy" id="99656"/>
    <lineage>
        <taxon>Bacteria</taxon>
        <taxon>Bacillati</taxon>
        <taxon>Bacillota</taxon>
        <taxon>Clostridia</taxon>
        <taxon>Lachnospirales</taxon>
        <taxon>Lachnospiraceae</taxon>
    </lineage>
</organism>
<name>A0A1I0QHL2_9FIRM</name>
<dbReference type="GO" id="GO:0003677">
    <property type="term" value="F:DNA binding"/>
    <property type="evidence" value="ECO:0007669"/>
    <property type="project" value="UniProtKB-KW"/>
</dbReference>
<dbReference type="EMBL" id="FOJI01000008">
    <property type="protein sequence ID" value="SEW26569.1"/>
    <property type="molecule type" value="Genomic_DNA"/>
</dbReference>
<proteinExistence type="predicted"/>
<protein>
    <submittedName>
        <fullName evidence="5">DNA-binding transcriptional regulator, HxlR family</fullName>
    </submittedName>
</protein>
<sequence>MKVNEWEKGCPLLLTQRIILGKWKLSIIWFLGKYGTMRFTELKKAFDDSTLTQKMLTQHLKELESDHFVIRTAYNEMPPRVEYSLTEEGLNFLPVLQQMEKWGEYYIELHGDGYDTMPL</sequence>
<reference evidence="5 6" key="1">
    <citation type="submission" date="2016-10" db="EMBL/GenBank/DDBJ databases">
        <authorList>
            <person name="de Groot N.N."/>
        </authorList>
    </citation>
    <scope>NUCLEOTIDE SEQUENCE [LARGE SCALE GENOMIC DNA]</scope>
    <source>
        <strain evidence="5 6">DSM 9179</strain>
    </source>
</reference>
<feature type="domain" description="HTH hxlR-type" evidence="4">
    <location>
        <begin position="10"/>
        <end position="111"/>
    </location>
</feature>
<keyword evidence="1" id="KW-0805">Transcription regulation</keyword>
<keyword evidence="6" id="KW-1185">Reference proteome</keyword>
<evidence type="ECO:0000256" key="2">
    <source>
        <dbReference type="ARBA" id="ARBA00023125"/>
    </source>
</evidence>
<evidence type="ECO:0000313" key="5">
    <source>
        <dbReference type="EMBL" id="SEW26569.1"/>
    </source>
</evidence>